<organism evidence="1 2">
    <name type="scientific">Methanoliparum thermophilum</name>
    <dbReference type="NCBI Taxonomy" id="2491083"/>
    <lineage>
        <taxon>Archaea</taxon>
        <taxon>Methanobacteriati</taxon>
        <taxon>Methanobacteriota</taxon>
        <taxon>Candidatus Methanoliparia</taxon>
        <taxon>Candidatus Methanoliparales</taxon>
        <taxon>Candidatus Methanoliparaceae</taxon>
        <taxon>Candidatus Methanoliparum</taxon>
    </lineage>
</organism>
<gene>
    <name evidence="1" type="ORF">EF806_03975</name>
</gene>
<dbReference type="GO" id="GO:0005524">
    <property type="term" value="F:ATP binding"/>
    <property type="evidence" value="ECO:0007669"/>
    <property type="project" value="InterPro"/>
</dbReference>
<evidence type="ECO:0000313" key="1">
    <source>
        <dbReference type="EMBL" id="RZN64510.1"/>
    </source>
</evidence>
<dbReference type="PANTHER" id="PTHR42280:SF1">
    <property type="entry name" value="CITG FAMILY PROTEIN"/>
    <property type="match status" value="1"/>
</dbReference>
<dbReference type="Gene3D" id="1.10.4200.10">
    <property type="entry name" value="Triphosphoribosyl-dephospho-CoA protein"/>
    <property type="match status" value="1"/>
</dbReference>
<dbReference type="GO" id="GO:0046917">
    <property type="term" value="F:triphosphoribosyl-dephospho-CoA synthase activity"/>
    <property type="evidence" value="ECO:0007669"/>
    <property type="project" value="InterPro"/>
</dbReference>
<dbReference type="EMBL" id="RXIF01000006">
    <property type="protein sequence ID" value="RZN64510.1"/>
    <property type="molecule type" value="Genomic_DNA"/>
</dbReference>
<sequence>MDEFYYASCAQLSMLLEVSANPKPGNIDRDHNFKDARYEEFLASAASAYPVFLEAYKTDEGVGKLIKMGVKESSKWQKGGNTHFGAFTLLIPLIKSSRRLEDRYNLLKDRSILIDKIINEAESVLRDTDYTDSINFYKTFSLENIKVEKAEKFNVKDQKSLNLIRDKEIGLFNLMTLAPSYNLVAREWVEGYPRSLNVAKRLVKSSKSEKFDLNDNIVYEYVRLLSENIDGLIVAKHGLEEAKNVKKIAEDIIKDYSIDKVKKFDCYLIEREINPGSTADIIVSALYIFLAYGGYKI</sequence>
<dbReference type="Proteomes" id="UP000317158">
    <property type="component" value="Unassembled WGS sequence"/>
</dbReference>
<accession>A0A520KRU5</accession>
<dbReference type="InterPro" id="IPR002736">
    <property type="entry name" value="CitG"/>
</dbReference>
<dbReference type="AlphaFoldDB" id="A0A520KRU5"/>
<evidence type="ECO:0000313" key="2">
    <source>
        <dbReference type="Proteomes" id="UP000317158"/>
    </source>
</evidence>
<reference evidence="1 2" key="1">
    <citation type="journal article" date="2019" name="Nat. Microbiol.">
        <title>Wide diversity of methane and short-chain alkane metabolisms in uncultured archaea.</title>
        <authorList>
            <person name="Borrel G."/>
            <person name="Adam P.S."/>
            <person name="McKay L.J."/>
            <person name="Chen L.X."/>
            <person name="Sierra-Garcia I.N."/>
            <person name="Sieber C.M."/>
            <person name="Letourneur Q."/>
            <person name="Ghozlane A."/>
            <person name="Andersen G.L."/>
            <person name="Li W.J."/>
            <person name="Hallam S.J."/>
            <person name="Muyzer G."/>
            <person name="de Oliveira V.M."/>
            <person name="Inskeep W.P."/>
            <person name="Banfield J.F."/>
            <person name="Gribaldo S."/>
        </authorList>
    </citation>
    <scope>NUCLEOTIDE SEQUENCE [LARGE SCALE GENOMIC DNA]</scope>
    <source>
        <strain evidence="1">NM1a</strain>
    </source>
</reference>
<dbReference type="PANTHER" id="PTHR42280">
    <property type="entry name" value="CITG FAMILY PROTEIN"/>
    <property type="match status" value="1"/>
</dbReference>
<proteinExistence type="predicted"/>
<name>A0A520KRU5_METT2</name>
<comment type="caution">
    <text evidence="1">The sequence shown here is derived from an EMBL/GenBank/DDBJ whole genome shotgun (WGS) entry which is preliminary data.</text>
</comment>
<dbReference type="Pfam" id="PF01874">
    <property type="entry name" value="CitG"/>
    <property type="match status" value="1"/>
</dbReference>
<protein>
    <submittedName>
        <fullName evidence="1">Fumarate hydratase</fullName>
    </submittedName>
</protein>